<gene>
    <name evidence="1" type="ORF">BE21_22910</name>
</gene>
<name>A0A150TV44_SORCE</name>
<evidence type="ECO:0000313" key="2">
    <source>
        <dbReference type="Proteomes" id="UP000075502"/>
    </source>
</evidence>
<comment type="caution">
    <text evidence="1">The sequence shown here is derived from an EMBL/GenBank/DDBJ whole genome shotgun (WGS) entry which is preliminary data.</text>
</comment>
<protein>
    <submittedName>
        <fullName evidence="1">Uncharacterized protein</fullName>
    </submittedName>
</protein>
<proteinExistence type="predicted"/>
<organism evidence="1 2">
    <name type="scientific">Sorangium cellulosum</name>
    <name type="common">Polyangium cellulosum</name>
    <dbReference type="NCBI Taxonomy" id="56"/>
    <lineage>
        <taxon>Bacteria</taxon>
        <taxon>Pseudomonadati</taxon>
        <taxon>Myxococcota</taxon>
        <taxon>Polyangia</taxon>
        <taxon>Polyangiales</taxon>
        <taxon>Polyangiaceae</taxon>
        <taxon>Sorangium</taxon>
    </lineage>
</organism>
<dbReference type="Proteomes" id="UP000075502">
    <property type="component" value="Unassembled WGS sequence"/>
</dbReference>
<dbReference type="Pfam" id="PF13289">
    <property type="entry name" value="SIR2_2"/>
    <property type="match status" value="1"/>
</dbReference>
<dbReference type="AlphaFoldDB" id="A0A150TV44"/>
<reference evidence="1 2" key="1">
    <citation type="submission" date="2014-02" db="EMBL/GenBank/DDBJ databases">
        <title>The small core and large imbalanced accessory genome model reveals a collaborative survival strategy of Sorangium cellulosum strains in nature.</title>
        <authorList>
            <person name="Han K."/>
            <person name="Peng R."/>
            <person name="Blom J."/>
            <person name="Li Y.-Z."/>
        </authorList>
    </citation>
    <scope>NUCLEOTIDE SEQUENCE [LARGE SCALE GENOMIC DNA]</scope>
    <source>
        <strain evidence="1 2">So0007-03</strain>
    </source>
</reference>
<evidence type="ECO:0000313" key="1">
    <source>
        <dbReference type="EMBL" id="KYG08573.1"/>
    </source>
</evidence>
<accession>A0A150TV44</accession>
<sequence>MRGFALTILISQCCVICFRNMCFFLFVGYGMNDPLDLDLALKHNAEMFKSAAQQHYLLLCDPSDNDRDRYERSYNVRVIPYSAHVQVPEFLAQLAIARTTPA</sequence>
<dbReference type="EMBL" id="JEME01000944">
    <property type="protein sequence ID" value="KYG08573.1"/>
    <property type="molecule type" value="Genomic_DNA"/>
</dbReference>